<reference evidence="7 8" key="1">
    <citation type="submission" date="2018-10" db="EMBL/GenBank/DDBJ databases">
        <title>Draft Genome Sequence of Anaerotignum sp. KCTC 15736.</title>
        <authorList>
            <person name="Choi S.H."/>
            <person name="Kim J.S."/>
            <person name="Kang S.W."/>
            <person name="Lee J.S."/>
            <person name="Park S.H."/>
        </authorList>
    </citation>
    <scope>NUCLEOTIDE SEQUENCE [LARGE SCALE GENOMIC DNA]</scope>
    <source>
        <strain evidence="7 8">KCTC 15736</strain>
    </source>
</reference>
<feature type="domain" description="RNA polymerase sigma-70 region 2" evidence="5">
    <location>
        <begin position="14"/>
        <end position="78"/>
    </location>
</feature>
<dbReference type="InterPro" id="IPR039425">
    <property type="entry name" value="RNA_pol_sigma-70-like"/>
</dbReference>
<keyword evidence="8" id="KW-1185">Reference proteome</keyword>
<dbReference type="CDD" id="cd06171">
    <property type="entry name" value="Sigma70_r4"/>
    <property type="match status" value="1"/>
</dbReference>
<gene>
    <name evidence="7" type="primary">sigV</name>
    <name evidence="7" type="ORF">KGMB03357_20550</name>
</gene>
<evidence type="ECO:0000256" key="1">
    <source>
        <dbReference type="ARBA" id="ARBA00010641"/>
    </source>
</evidence>
<keyword evidence="3" id="KW-0731">Sigma factor</keyword>
<dbReference type="GO" id="GO:0016987">
    <property type="term" value="F:sigma factor activity"/>
    <property type="evidence" value="ECO:0007669"/>
    <property type="project" value="UniProtKB-KW"/>
</dbReference>
<dbReference type="EMBL" id="BHVZ01000014">
    <property type="protein sequence ID" value="GCB30394.1"/>
    <property type="molecule type" value="Genomic_DNA"/>
</dbReference>
<proteinExistence type="inferred from homology"/>
<evidence type="ECO:0000259" key="5">
    <source>
        <dbReference type="Pfam" id="PF04542"/>
    </source>
</evidence>
<dbReference type="GO" id="GO:0003677">
    <property type="term" value="F:DNA binding"/>
    <property type="evidence" value="ECO:0007669"/>
    <property type="project" value="InterPro"/>
</dbReference>
<comment type="similarity">
    <text evidence="1">Belongs to the sigma-70 factor family. ECF subfamily.</text>
</comment>
<name>A0A401LFV5_9FIRM</name>
<evidence type="ECO:0000256" key="2">
    <source>
        <dbReference type="ARBA" id="ARBA00023015"/>
    </source>
</evidence>
<sequence length="162" mass="19099">MQDIYDCTVQYIIENQNKFYRLAYSYVKEEQAALDVIQNAICRALEGCFGLKNPLALRTWFYRILVNEALQYLRKQKREVPLGEEHTEAMTYEEPAFDEDKQAYEAVMQLSEPMKTVIILHYYEDLTLKQIAEITDTPLSTVKTRLYSALKKLKLILKEEEK</sequence>
<dbReference type="InterPro" id="IPR013325">
    <property type="entry name" value="RNA_pol_sigma_r2"/>
</dbReference>
<dbReference type="InterPro" id="IPR014284">
    <property type="entry name" value="RNA_pol_sigma-70_dom"/>
</dbReference>
<dbReference type="PANTHER" id="PTHR43133:SF60">
    <property type="entry name" value="RNA POLYMERASE SIGMA FACTOR SIGV"/>
    <property type="match status" value="1"/>
</dbReference>
<evidence type="ECO:0000313" key="8">
    <source>
        <dbReference type="Proteomes" id="UP000287361"/>
    </source>
</evidence>
<keyword evidence="2" id="KW-0805">Transcription regulation</keyword>
<evidence type="ECO:0000259" key="6">
    <source>
        <dbReference type="Pfam" id="PF08281"/>
    </source>
</evidence>
<evidence type="ECO:0000313" key="7">
    <source>
        <dbReference type="EMBL" id="GCB30394.1"/>
    </source>
</evidence>
<dbReference type="SUPFAM" id="SSF88659">
    <property type="entry name" value="Sigma3 and sigma4 domains of RNA polymerase sigma factors"/>
    <property type="match status" value="1"/>
</dbReference>
<dbReference type="SUPFAM" id="SSF88946">
    <property type="entry name" value="Sigma2 domain of RNA polymerase sigma factors"/>
    <property type="match status" value="1"/>
</dbReference>
<keyword evidence="4" id="KW-0804">Transcription</keyword>
<dbReference type="Pfam" id="PF08281">
    <property type="entry name" value="Sigma70_r4_2"/>
    <property type="match status" value="1"/>
</dbReference>
<dbReference type="Proteomes" id="UP000287361">
    <property type="component" value="Unassembled WGS sequence"/>
</dbReference>
<dbReference type="OrthoDB" id="9782703at2"/>
<dbReference type="InterPro" id="IPR013324">
    <property type="entry name" value="RNA_pol_sigma_r3/r4-like"/>
</dbReference>
<accession>A0A401LFV5</accession>
<evidence type="ECO:0000256" key="4">
    <source>
        <dbReference type="ARBA" id="ARBA00023163"/>
    </source>
</evidence>
<feature type="domain" description="RNA polymerase sigma factor 70 region 4 type 2" evidence="6">
    <location>
        <begin position="102"/>
        <end position="153"/>
    </location>
</feature>
<dbReference type="InterPro" id="IPR036388">
    <property type="entry name" value="WH-like_DNA-bd_sf"/>
</dbReference>
<dbReference type="Pfam" id="PF04542">
    <property type="entry name" value="Sigma70_r2"/>
    <property type="match status" value="1"/>
</dbReference>
<dbReference type="Gene3D" id="1.10.1740.10">
    <property type="match status" value="1"/>
</dbReference>
<dbReference type="Gene3D" id="1.10.10.10">
    <property type="entry name" value="Winged helix-like DNA-binding domain superfamily/Winged helix DNA-binding domain"/>
    <property type="match status" value="1"/>
</dbReference>
<evidence type="ECO:0000256" key="3">
    <source>
        <dbReference type="ARBA" id="ARBA00023082"/>
    </source>
</evidence>
<dbReference type="InterPro" id="IPR013249">
    <property type="entry name" value="RNA_pol_sigma70_r4_t2"/>
</dbReference>
<protein>
    <submittedName>
        <fullName evidence="7">RNA polymerase sigma factor SigV</fullName>
    </submittedName>
</protein>
<dbReference type="InterPro" id="IPR007627">
    <property type="entry name" value="RNA_pol_sigma70_r2"/>
</dbReference>
<dbReference type="GO" id="GO:0006352">
    <property type="term" value="P:DNA-templated transcription initiation"/>
    <property type="evidence" value="ECO:0007669"/>
    <property type="project" value="InterPro"/>
</dbReference>
<dbReference type="PANTHER" id="PTHR43133">
    <property type="entry name" value="RNA POLYMERASE ECF-TYPE SIGMA FACTO"/>
    <property type="match status" value="1"/>
</dbReference>
<comment type="caution">
    <text evidence="7">The sequence shown here is derived from an EMBL/GenBank/DDBJ whole genome shotgun (WGS) entry which is preliminary data.</text>
</comment>
<organism evidence="7 8">
    <name type="scientific">Anaerotignum faecicola</name>
    <dbReference type="NCBI Taxonomy" id="2358141"/>
    <lineage>
        <taxon>Bacteria</taxon>
        <taxon>Bacillati</taxon>
        <taxon>Bacillota</taxon>
        <taxon>Clostridia</taxon>
        <taxon>Lachnospirales</taxon>
        <taxon>Anaerotignaceae</taxon>
        <taxon>Anaerotignum</taxon>
    </lineage>
</organism>
<dbReference type="NCBIfam" id="TIGR02937">
    <property type="entry name" value="sigma70-ECF"/>
    <property type="match status" value="1"/>
</dbReference>
<dbReference type="AlphaFoldDB" id="A0A401LFV5"/>